<dbReference type="Proteomes" id="UP000223749">
    <property type="component" value="Chromosome"/>
</dbReference>
<keyword evidence="1" id="KW-1133">Transmembrane helix</keyword>
<dbReference type="RefSeq" id="WP_099438440.1">
    <property type="nucleotide sequence ID" value="NZ_CP024091.1"/>
</dbReference>
<dbReference type="EMBL" id="CP024091">
    <property type="protein sequence ID" value="ATP56498.1"/>
    <property type="molecule type" value="Genomic_DNA"/>
</dbReference>
<dbReference type="AlphaFoldDB" id="A0A2D1U4I9"/>
<organism evidence="2 3">
    <name type="scientific">Pedobacter ginsengisoli</name>
    <dbReference type="NCBI Taxonomy" id="363852"/>
    <lineage>
        <taxon>Bacteria</taxon>
        <taxon>Pseudomonadati</taxon>
        <taxon>Bacteroidota</taxon>
        <taxon>Sphingobacteriia</taxon>
        <taxon>Sphingobacteriales</taxon>
        <taxon>Sphingobacteriaceae</taxon>
        <taxon>Pedobacter</taxon>
    </lineage>
</organism>
<gene>
    <name evidence="2" type="ORF">CPT03_08435</name>
</gene>
<dbReference type="KEGG" id="pgs:CPT03_08435"/>
<evidence type="ECO:0000256" key="1">
    <source>
        <dbReference type="SAM" id="Phobius"/>
    </source>
</evidence>
<sequence length="71" mass="8362">MKFFRKTKREKGQITLTGHLAAYLENWQRSLADRLNEKIRKLSGKALLYLLILFCVLVGSYLLYIILRAFN</sequence>
<feature type="transmembrane region" description="Helical" evidence="1">
    <location>
        <begin position="46"/>
        <end position="67"/>
    </location>
</feature>
<reference evidence="2 3" key="1">
    <citation type="submission" date="2017-10" db="EMBL/GenBank/DDBJ databases">
        <title>Whole genome of Pedobacter ginsengisoli T01R-27 isolated from tomato rhizosphere.</title>
        <authorList>
            <person name="Weon H.-Y."/>
            <person name="Lee S.A."/>
            <person name="Sang M.K."/>
            <person name="Song J."/>
        </authorList>
    </citation>
    <scope>NUCLEOTIDE SEQUENCE [LARGE SCALE GENOMIC DNA]</scope>
    <source>
        <strain evidence="2 3">T01R-27</strain>
    </source>
</reference>
<evidence type="ECO:0000313" key="3">
    <source>
        <dbReference type="Proteomes" id="UP000223749"/>
    </source>
</evidence>
<keyword evidence="1" id="KW-0472">Membrane</keyword>
<proteinExistence type="predicted"/>
<keyword evidence="3" id="KW-1185">Reference proteome</keyword>
<dbReference type="OrthoDB" id="772283at2"/>
<keyword evidence="1" id="KW-0812">Transmembrane</keyword>
<name>A0A2D1U4I9_9SPHI</name>
<accession>A0A2D1U4I9</accession>
<protein>
    <submittedName>
        <fullName evidence="2">Uncharacterized protein</fullName>
    </submittedName>
</protein>
<evidence type="ECO:0000313" key="2">
    <source>
        <dbReference type="EMBL" id="ATP56498.1"/>
    </source>
</evidence>